<feature type="region of interest" description="Disordered" evidence="1">
    <location>
        <begin position="20"/>
        <end position="56"/>
    </location>
</feature>
<reference evidence="2" key="1">
    <citation type="journal article" date="2023" name="Science">
        <title>Genome structures resolve the early diversification of teleost fishes.</title>
        <authorList>
            <person name="Parey E."/>
            <person name="Louis A."/>
            <person name="Montfort J."/>
            <person name="Bouchez O."/>
            <person name="Roques C."/>
            <person name="Iampietro C."/>
            <person name="Lluch J."/>
            <person name="Castinel A."/>
            <person name="Donnadieu C."/>
            <person name="Desvignes T."/>
            <person name="Floi Bucao C."/>
            <person name="Jouanno E."/>
            <person name="Wen M."/>
            <person name="Mejri S."/>
            <person name="Dirks R."/>
            <person name="Jansen H."/>
            <person name="Henkel C."/>
            <person name="Chen W.J."/>
            <person name="Zahm M."/>
            <person name="Cabau C."/>
            <person name="Klopp C."/>
            <person name="Thompson A.W."/>
            <person name="Robinson-Rechavi M."/>
            <person name="Braasch I."/>
            <person name="Lecointre G."/>
            <person name="Bobe J."/>
            <person name="Postlethwait J.H."/>
            <person name="Berthelot C."/>
            <person name="Roest Crollius H."/>
            <person name="Guiguen Y."/>
        </authorList>
    </citation>
    <scope>NUCLEOTIDE SEQUENCE</scope>
    <source>
        <strain evidence="2">NC1722</strain>
    </source>
</reference>
<evidence type="ECO:0000256" key="1">
    <source>
        <dbReference type="SAM" id="MobiDB-lite"/>
    </source>
</evidence>
<dbReference type="AlphaFoldDB" id="A0AAD7S787"/>
<organism evidence="2 3">
    <name type="scientific">Aldrovandia affinis</name>
    <dbReference type="NCBI Taxonomy" id="143900"/>
    <lineage>
        <taxon>Eukaryota</taxon>
        <taxon>Metazoa</taxon>
        <taxon>Chordata</taxon>
        <taxon>Craniata</taxon>
        <taxon>Vertebrata</taxon>
        <taxon>Euteleostomi</taxon>
        <taxon>Actinopterygii</taxon>
        <taxon>Neopterygii</taxon>
        <taxon>Teleostei</taxon>
        <taxon>Notacanthiformes</taxon>
        <taxon>Halosauridae</taxon>
        <taxon>Aldrovandia</taxon>
    </lineage>
</organism>
<evidence type="ECO:0000313" key="3">
    <source>
        <dbReference type="Proteomes" id="UP001221898"/>
    </source>
</evidence>
<dbReference type="Proteomes" id="UP001221898">
    <property type="component" value="Unassembled WGS sequence"/>
</dbReference>
<feature type="compositionally biased region" description="Polar residues" evidence="1">
    <location>
        <begin position="20"/>
        <end position="32"/>
    </location>
</feature>
<proteinExistence type="predicted"/>
<gene>
    <name evidence="2" type="ORF">AAFF_G00441110</name>
</gene>
<evidence type="ECO:0000313" key="2">
    <source>
        <dbReference type="EMBL" id="KAJ8397277.1"/>
    </source>
</evidence>
<comment type="caution">
    <text evidence="2">The sequence shown here is derived from an EMBL/GenBank/DDBJ whole genome shotgun (WGS) entry which is preliminary data.</text>
</comment>
<accession>A0AAD7S787</accession>
<dbReference type="EMBL" id="JAINUG010000099">
    <property type="protein sequence ID" value="KAJ8397277.1"/>
    <property type="molecule type" value="Genomic_DNA"/>
</dbReference>
<sequence>MSCWLQAEGLRVMLRISSCDESGISNSDQPEISSRDYSEIGSCDESNTRAGSADNGAAVFPPRDLTMGWGGSAVVGMVRLAGAGRSTLPTRRWWRRGPQALGWVWPHIWESHGP</sequence>
<keyword evidence="3" id="KW-1185">Reference proteome</keyword>
<protein>
    <submittedName>
        <fullName evidence="2">Uncharacterized protein</fullName>
    </submittedName>
</protein>
<name>A0AAD7S787_9TELE</name>